<comment type="function">
    <text evidence="1">Central component in molecular interactions underlying sperm crawling. Forms an extensive filament system that extends from sperm villipoda, along the leading edge of the pseudopod.</text>
</comment>
<sequence>MNQNIVQKQLVTLDQTFLVFDIEQPVDADQKIKLNRLSGVGPIHWRFQTNSPTHYIVTPNSGTLRDDEIVEITITLHKNRFRPRDELILQATPAIMDITEASTWENIENMQHINFDIGTTVMNIEKTLESSKSANQQDFKQLIDVCASKGEDELKALHKMTTTDIETLNNNIEQSKQLKSVLQKQVEQKKHMVSEYRTKLAVLEGGYMKKSAEVERLQAELSHYHRITALKVSSPNTQPPSNCSIS</sequence>
<dbReference type="Proteomes" id="UP001152747">
    <property type="component" value="Unassembled WGS sequence"/>
</dbReference>
<protein>
    <recommendedName>
        <fullName evidence="1">Major sperm protein</fullName>
    </recommendedName>
</protein>
<evidence type="ECO:0000259" key="2">
    <source>
        <dbReference type="PROSITE" id="PS50202"/>
    </source>
</evidence>
<dbReference type="InterPro" id="IPR013783">
    <property type="entry name" value="Ig-like_fold"/>
</dbReference>
<evidence type="ECO:0000313" key="4">
    <source>
        <dbReference type="Proteomes" id="UP001152747"/>
    </source>
</evidence>
<dbReference type="EMBL" id="CANHGI010000001">
    <property type="protein sequence ID" value="CAI5438300.1"/>
    <property type="molecule type" value="Genomic_DNA"/>
</dbReference>
<keyword evidence="1" id="KW-0963">Cytoplasm</keyword>
<keyword evidence="4" id="KW-1185">Reference proteome</keyword>
<evidence type="ECO:0000256" key="1">
    <source>
        <dbReference type="RuleBase" id="RU003425"/>
    </source>
</evidence>
<dbReference type="SUPFAM" id="SSF49354">
    <property type="entry name" value="PapD-like"/>
    <property type="match status" value="1"/>
</dbReference>
<name>A0A9P1I586_9PELO</name>
<dbReference type="InterPro" id="IPR008962">
    <property type="entry name" value="PapD-like_sf"/>
</dbReference>
<dbReference type="OrthoDB" id="75724at2759"/>
<dbReference type="PROSITE" id="PS50202">
    <property type="entry name" value="MSP"/>
    <property type="match status" value="1"/>
</dbReference>
<comment type="caution">
    <text evidence="3">The sequence shown here is derived from an EMBL/GenBank/DDBJ whole genome shotgun (WGS) entry which is preliminary data.</text>
</comment>
<dbReference type="Pfam" id="PF00635">
    <property type="entry name" value="Motile_Sperm"/>
    <property type="match status" value="1"/>
</dbReference>
<keyword evidence="1" id="KW-0206">Cytoskeleton</keyword>
<proteinExistence type="predicted"/>
<gene>
    <name evidence="3" type="ORF">CAMP_LOCUS937</name>
</gene>
<accession>A0A9P1I586</accession>
<dbReference type="AlphaFoldDB" id="A0A9P1I586"/>
<reference evidence="3" key="1">
    <citation type="submission" date="2022-11" db="EMBL/GenBank/DDBJ databases">
        <authorList>
            <person name="Kikuchi T."/>
        </authorList>
    </citation>
    <scope>NUCLEOTIDE SEQUENCE</scope>
    <source>
        <strain evidence="3">PS1010</strain>
    </source>
</reference>
<dbReference type="InterPro" id="IPR000535">
    <property type="entry name" value="MSP_dom"/>
</dbReference>
<evidence type="ECO:0000313" key="3">
    <source>
        <dbReference type="EMBL" id="CAI5438300.1"/>
    </source>
</evidence>
<dbReference type="Gene3D" id="2.60.40.10">
    <property type="entry name" value="Immunoglobulins"/>
    <property type="match status" value="1"/>
</dbReference>
<feature type="domain" description="MSP" evidence="2">
    <location>
        <begin position="9"/>
        <end position="122"/>
    </location>
</feature>
<organism evidence="3 4">
    <name type="scientific">Caenorhabditis angaria</name>
    <dbReference type="NCBI Taxonomy" id="860376"/>
    <lineage>
        <taxon>Eukaryota</taxon>
        <taxon>Metazoa</taxon>
        <taxon>Ecdysozoa</taxon>
        <taxon>Nematoda</taxon>
        <taxon>Chromadorea</taxon>
        <taxon>Rhabditida</taxon>
        <taxon>Rhabditina</taxon>
        <taxon>Rhabditomorpha</taxon>
        <taxon>Rhabditoidea</taxon>
        <taxon>Rhabditidae</taxon>
        <taxon>Peloderinae</taxon>
        <taxon>Caenorhabditis</taxon>
    </lineage>
</organism>